<gene>
    <name evidence="3" type="ORF">J7S33_31640</name>
    <name evidence="2" type="ORF">JOE68_006030</name>
</gene>
<name>A0A8T8HYC5_9PSEU</name>
<evidence type="ECO:0000313" key="5">
    <source>
        <dbReference type="Proteomes" id="UP001195724"/>
    </source>
</evidence>
<accession>A0A8T8HYC5</accession>
<feature type="compositionally biased region" description="Basic and acidic residues" evidence="1">
    <location>
        <begin position="27"/>
        <end position="43"/>
    </location>
</feature>
<sequence>MATVKKELLRKPVARSASAPAAPEAQPEEHAEQHGQEHSHEGDELSPLCSGNGCVQTPPDH</sequence>
<dbReference type="EMBL" id="JAFBCL010000001">
    <property type="protein sequence ID" value="MBM7815165.1"/>
    <property type="molecule type" value="Genomic_DNA"/>
</dbReference>
<dbReference type="RefSeq" id="WP_204845719.1">
    <property type="nucleotide sequence ID" value="NZ_JAFBCL010000001.1"/>
</dbReference>
<evidence type="ECO:0000313" key="2">
    <source>
        <dbReference type="EMBL" id="MBM7815165.1"/>
    </source>
</evidence>
<organism evidence="3 4">
    <name type="scientific">Saccharothrix algeriensis</name>
    <dbReference type="NCBI Taxonomy" id="173560"/>
    <lineage>
        <taxon>Bacteria</taxon>
        <taxon>Bacillati</taxon>
        <taxon>Actinomycetota</taxon>
        <taxon>Actinomycetes</taxon>
        <taxon>Pseudonocardiales</taxon>
        <taxon>Pseudonocardiaceae</taxon>
        <taxon>Saccharothrix</taxon>
    </lineage>
</organism>
<dbReference type="EMBL" id="CP072788">
    <property type="protein sequence ID" value="QTR03407.1"/>
    <property type="molecule type" value="Genomic_DNA"/>
</dbReference>
<evidence type="ECO:0000313" key="4">
    <source>
        <dbReference type="Proteomes" id="UP000671828"/>
    </source>
</evidence>
<feature type="compositionally biased region" description="Basic and acidic residues" evidence="1">
    <location>
        <begin position="1"/>
        <end position="10"/>
    </location>
</feature>
<dbReference type="AlphaFoldDB" id="A0A8T8HYC5"/>
<protein>
    <submittedName>
        <fullName evidence="3">Uncharacterized protein</fullName>
    </submittedName>
</protein>
<reference evidence="2 5" key="1">
    <citation type="submission" date="2021-01" db="EMBL/GenBank/DDBJ databases">
        <title>Sequencing the genomes of 1000 actinobacteria strains.</title>
        <authorList>
            <person name="Klenk H.-P."/>
        </authorList>
    </citation>
    <scope>NUCLEOTIDE SEQUENCE [LARGE SCALE GENOMIC DNA]</scope>
    <source>
        <strain evidence="2 5">DSM 44581</strain>
    </source>
</reference>
<dbReference type="Proteomes" id="UP001195724">
    <property type="component" value="Unassembled WGS sequence"/>
</dbReference>
<feature type="region of interest" description="Disordered" evidence="1">
    <location>
        <begin position="1"/>
        <end position="61"/>
    </location>
</feature>
<evidence type="ECO:0000313" key="3">
    <source>
        <dbReference type="EMBL" id="QTR03407.1"/>
    </source>
</evidence>
<feature type="compositionally biased region" description="Low complexity" evidence="1">
    <location>
        <begin position="16"/>
        <end position="25"/>
    </location>
</feature>
<keyword evidence="5" id="KW-1185">Reference proteome</keyword>
<reference evidence="3" key="2">
    <citation type="submission" date="2021-04" db="EMBL/GenBank/DDBJ databases">
        <title>Saccharothrix algeriensis WGS.</title>
        <authorList>
            <person name="Stuskova K."/>
            <person name="Hakalova E."/>
            <person name="Tebbal A.B."/>
            <person name="Eichmeier A."/>
        </authorList>
    </citation>
    <scope>NUCLEOTIDE SEQUENCE</scope>
    <source>
        <strain evidence="3">NRRL B-24137</strain>
    </source>
</reference>
<dbReference type="Proteomes" id="UP000671828">
    <property type="component" value="Chromosome"/>
</dbReference>
<proteinExistence type="predicted"/>
<evidence type="ECO:0000256" key="1">
    <source>
        <dbReference type="SAM" id="MobiDB-lite"/>
    </source>
</evidence>